<proteinExistence type="predicted"/>
<evidence type="ECO:0000313" key="3">
    <source>
        <dbReference type="Proteomes" id="UP000221222"/>
    </source>
</evidence>
<keyword evidence="3" id="KW-1185">Reference proteome</keyword>
<dbReference type="KEGG" id="amol:AMOL_0607"/>
<dbReference type="InterPro" id="IPR038277">
    <property type="entry name" value="UreF_sf"/>
</dbReference>
<dbReference type="EMBL" id="NXFY01000005">
    <property type="protein sequence ID" value="PHO18596.1"/>
    <property type="molecule type" value="Genomic_DNA"/>
</dbReference>
<dbReference type="InterPro" id="IPR002639">
    <property type="entry name" value="UreF"/>
</dbReference>
<dbReference type="Gene3D" id="1.10.4190.10">
    <property type="entry name" value="Urease accessory protein UreF"/>
    <property type="match status" value="1"/>
</dbReference>
<accession>A0A2G1DJS5</accession>
<dbReference type="Pfam" id="PF01730">
    <property type="entry name" value="UreF"/>
    <property type="match status" value="1"/>
</dbReference>
<reference evidence="1 4" key="2">
    <citation type="submission" date="2018-08" db="EMBL/GenBank/DDBJ databases">
        <title>Complete genome of the Arcobacter molluscorum type strain LMG 25693.</title>
        <authorList>
            <person name="Miller W.G."/>
            <person name="Yee E."/>
            <person name="Bono J.L."/>
        </authorList>
    </citation>
    <scope>NUCLEOTIDE SEQUENCE [LARGE SCALE GENOMIC DNA]</scope>
    <source>
        <strain evidence="1 4">CECT 7696</strain>
    </source>
</reference>
<dbReference type="Proteomes" id="UP000221222">
    <property type="component" value="Unassembled WGS sequence"/>
</dbReference>
<dbReference type="Proteomes" id="UP000262712">
    <property type="component" value="Chromosome"/>
</dbReference>
<dbReference type="EMBL" id="CP032098">
    <property type="protein sequence ID" value="AXX91609.1"/>
    <property type="molecule type" value="Genomic_DNA"/>
</dbReference>
<dbReference type="GO" id="GO:0016151">
    <property type="term" value="F:nickel cation binding"/>
    <property type="evidence" value="ECO:0007669"/>
    <property type="project" value="InterPro"/>
</dbReference>
<sequence>MEKHITHTSTDLKSLSRFLQILDGSFPSGVFVHSFGLEPHILKNEVFDIKSLKSYLQNLIIDQYFKQEFVYIKKVYKALEDKKMNLIVKINKEYSAFLTYEYAKASKDIGENYFKQIKHLPVKYEVKEYFKKIEDKKILANEIIVLSCLAYDMNIHYKDFIVMWTKKNLINISASALKISKIKPTEIQQMLFDFDDILENIEFENIRNKITNFNPSFEEIIFSHKRLEPKMFTT</sequence>
<evidence type="ECO:0000313" key="2">
    <source>
        <dbReference type="EMBL" id="PHO18596.1"/>
    </source>
</evidence>
<organism evidence="2 3">
    <name type="scientific">Malaciobacter molluscorum LMG 25693</name>
    <dbReference type="NCBI Taxonomy" id="870501"/>
    <lineage>
        <taxon>Bacteria</taxon>
        <taxon>Pseudomonadati</taxon>
        <taxon>Campylobacterota</taxon>
        <taxon>Epsilonproteobacteria</taxon>
        <taxon>Campylobacterales</taxon>
        <taxon>Arcobacteraceae</taxon>
        <taxon>Malaciobacter</taxon>
    </lineage>
</organism>
<evidence type="ECO:0000313" key="1">
    <source>
        <dbReference type="EMBL" id="AXX91609.1"/>
    </source>
</evidence>
<dbReference type="RefSeq" id="WP_099341947.1">
    <property type="nucleotide sequence ID" value="NZ_CP032098.1"/>
</dbReference>
<dbReference type="AlphaFoldDB" id="A0A2G1DJS5"/>
<name>A0A2G1DJS5_9BACT</name>
<gene>
    <name evidence="1" type="primary">ureF</name>
    <name evidence="1" type="ORF">AMOL_0607</name>
    <name evidence="2" type="ORF">CPU12_04770</name>
</gene>
<protein>
    <submittedName>
        <fullName evidence="1 2">Urease</fullName>
    </submittedName>
</protein>
<reference evidence="2 3" key="1">
    <citation type="submission" date="2017-09" db="EMBL/GenBank/DDBJ databases">
        <title>Arcobacter canalis sp. nov., a new species isolated from a water canal contaminated with urban sewage.</title>
        <authorList>
            <person name="Perez-Cataluna A."/>
            <person name="Salas-Masso N."/>
            <person name="Figueras M.J."/>
        </authorList>
    </citation>
    <scope>NUCLEOTIDE SEQUENCE [LARGE SCALE GENOMIC DNA]</scope>
    <source>
        <strain evidence="2 3">F98-3</strain>
    </source>
</reference>
<evidence type="ECO:0000313" key="4">
    <source>
        <dbReference type="Proteomes" id="UP000262712"/>
    </source>
</evidence>